<sequence length="93" mass="10184">MDTHMHGTPKRATWLWLSLIGATLLTWGMGTHGAAGTWAIAALAAISFWKGAVIILDFMALRHAPLLWRAITMGWMILVWAVIAIAYLKGLGQ</sequence>
<dbReference type="Pfam" id="PF03626">
    <property type="entry name" value="COX4_pro"/>
    <property type="match status" value="1"/>
</dbReference>
<evidence type="ECO:0000256" key="4">
    <source>
        <dbReference type="ARBA" id="ARBA00022989"/>
    </source>
</evidence>
<dbReference type="Proteomes" id="UP001597158">
    <property type="component" value="Unassembled WGS sequence"/>
</dbReference>
<evidence type="ECO:0000256" key="3">
    <source>
        <dbReference type="ARBA" id="ARBA00022692"/>
    </source>
</evidence>
<protein>
    <submittedName>
        <fullName evidence="7">Cytochrome C oxidase subunit IV family protein</fullName>
    </submittedName>
</protein>
<dbReference type="EMBL" id="JBHTMC010000026">
    <property type="protein sequence ID" value="MFD1264658.1"/>
    <property type="molecule type" value="Genomic_DNA"/>
</dbReference>
<keyword evidence="8" id="KW-1185">Reference proteome</keyword>
<evidence type="ECO:0000256" key="1">
    <source>
        <dbReference type="ARBA" id="ARBA00004651"/>
    </source>
</evidence>
<keyword evidence="5 6" id="KW-0472">Membrane</keyword>
<keyword evidence="2" id="KW-1003">Cell membrane</keyword>
<evidence type="ECO:0000313" key="7">
    <source>
        <dbReference type="EMBL" id="MFD1264658.1"/>
    </source>
</evidence>
<name>A0ABW3WHE1_9RHOO</name>
<accession>A0ABW3WHE1</accession>
<feature type="transmembrane region" description="Helical" evidence="6">
    <location>
        <begin position="12"/>
        <end position="30"/>
    </location>
</feature>
<evidence type="ECO:0000313" key="8">
    <source>
        <dbReference type="Proteomes" id="UP001597158"/>
    </source>
</evidence>
<feature type="transmembrane region" description="Helical" evidence="6">
    <location>
        <begin position="66"/>
        <end position="88"/>
    </location>
</feature>
<comment type="caution">
    <text evidence="7">The sequence shown here is derived from an EMBL/GenBank/DDBJ whole genome shotgun (WGS) entry which is preliminary data.</text>
</comment>
<evidence type="ECO:0000256" key="6">
    <source>
        <dbReference type="SAM" id="Phobius"/>
    </source>
</evidence>
<dbReference type="RefSeq" id="WP_002927180.1">
    <property type="nucleotide sequence ID" value="NZ_JARQZE010000004.1"/>
</dbReference>
<comment type="subcellular location">
    <subcellularLocation>
        <location evidence="1">Cell membrane</location>
        <topology evidence="1">Multi-pass membrane protein</topology>
    </subcellularLocation>
</comment>
<proteinExistence type="predicted"/>
<evidence type="ECO:0000256" key="2">
    <source>
        <dbReference type="ARBA" id="ARBA00022475"/>
    </source>
</evidence>
<keyword evidence="3 6" id="KW-0812">Transmembrane</keyword>
<keyword evidence="4 6" id="KW-1133">Transmembrane helix</keyword>
<feature type="transmembrane region" description="Helical" evidence="6">
    <location>
        <begin position="36"/>
        <end position="59"/>
    </location>
</feature>
<reference evidence="8" key="1">
    <citation type="journal article" date="2019" name="Int. J. Syst. Evol. Microbiol.">
        <title>The Global Catalogue of Microorganisms (GCM) 10K type strain sequencing project: providing services to taxonomists for standard genome sequencing and annotation.</title>
        <authorList>
            <consortium name="The Broad Institute Genomics Platform"/>
            <consortium name="The Broad Institute Genome Sequencing Center for Infectious Disease"/>
            <person name="Wu L."/>
            <person name="Ma J."/>
        </authorList>
    </citation>
    <scope>NUCLEOTIDE SEQUENCE [LARGE SCALE GENOMIC DNA]</scope>
    <source>
        <strain evidence="8">CCUG 48884</strain>
    </source>
</reference>
<evidence type="ECO:0000256" key="5">
    <source>
        <dbReference type="ARBA" id="ARBA00023136"/>
    </source>
</evidence>
<dbReference type="InterPro" id="IPR005171">
    <property type="entry name" value="Cyt_c_oxidase_su4_prok"/>
</dbReference>
<organism evidence="7 8">
    <name type="scientific">Thauera mechernichensis</name>
    <dbReference type="NCBI Taxonomy" id="82788"/>
    <lineage>
        <taxon>Bacteria</taxon>
        <taxon>Pseudomonadati</taxon>
        <taxon>Pseudomonadota</taxon>
        <taxon>Betaproteobacteria</taxon>
        <taxon>Rhodocyclales</taxon>
        <taxon>Zoogloeaceae</taxon>
        <taxon>Thauera</taxon>
    </lineage>
</organism>
<gene>
    <name evidence="7" type="ORF">ACFQ4M_13835</name>
</gene>